<reference evidence="2" key="1">
    <citation type="submission" date="2021-10" db="EMBL/GenBank/DDBJ databases">
        <title>Melipona bicolor Genome sequencing and assembly.</title>
        <authorList>
            <person name="Araujo N.S."/>
            <person name="Arias M.C."/>
        </authorList>
    </citation>
    <scope>NUCLEOTIDE SEQUENCE</scope>
    <source>
        <strain evidence="2">USP_2M_L1-L4_2017</strain>
        <tissue evidence="2">Whole body</tissue>
    </source>
</reference>
<dbReference type="AlphaFoldDB" id="A0AA40KPI6"/>
<dbReference type="EMBL" id="JAHYIQ010000011">
    <property type="protein sequence ID" value="KAK1127900.1"/>
    <property type="molecule type" value="Genomic_DNA"/>
</dbReference>
<organism evidence="2 3">
    <name type="scientific">Melipona bicolor</name>
    <dbReference type="NCBI Taxonomy" id="60889"/>
    <lineage>
        <taxon>Eukaryota</taxon>
        <taxon>Metazoa</taxon>
        <taxon>Ecdysozoa</taxon>
        <taxon>Arthropoda</taxon>
        <taxon>Hexapoda</taxon>
        <taxon>Insecta</taxon>
        <taxon>Pterygota</taxon>
        <taxon>Neoptera</taxon>
        <taxon>Endopterygota</taxon>
        <taxon>Hymenoptera</taxon>
        <taxon>Apocrita</taxon>
        <taxon>Aculeata</taxon>
        <taxon>Apoidea</taxon>
        <taxon>Anthophila</taxon>
        <taxon>Apidae</taxon>
        <taxon>Melipona</taxon>
    </lineage>
</organism>
<feature type="compositionally biased region" description="Basic residues" evidence="1">
    <location>
        <begin position="94"/>
        <end position="111"/>
    </location>
</feature>
<comment type="caution">
    <text evidence="2">The sequence shown here is derived from an EMBL/GenBank/DDBJ whole genome shotgun (WGS) entry which is preliminary data.</text>
</comment>
<feature type="region of interest" description="Disordered" evidence="1">
    <location>
        <begin position="1"/>
        <end position="26"/>
    </location>
</feature>
<feature type="region of interest" description="Disordered" evidence="1">
    <location>
        <begin position="60"/>
        <end position="111"/>
    </location>
</feature>
<proteinExistence type="predicted"/>
<sequence>MTTTSKLRLDLKSQRRERDENLGFRTPKSCMRNRVDEAPWCKPRKLRFEPVRQTVKEAAALVGEKKRGRVRRSPRNDLTAPQLLSPERDGAFRKQGKQSHRARSKKAGGPS</sequence>
<dbReference type="Proteomes" id="UP001177670">
    <property type="component" value="Unassembled WGS sequence"/>
</dbReference>
<evidence type="ECO:0000313" key="2">
    <source>
        <dbReference type="EMBL" id="KAK1127900.1"/>
    </source>
</evidence>
<keyword evidence="3" id="KW-1185">Reference proteome</keyword>
<evidence type="ECO:0000313" key="3">
    <source>
        <dbReference type="Proteomes" id="UP001177670"/>
    </source>
</evidence>
<accession>A0AA40KPI6</accession>
<protein>
    <submittedName>
        <fullName evidence="2">Uncharacterized protein</fullName>
    </submittedName>
</protein>
<feature type="compositionally biased region" description="Basic and acidic residues" evidence="1">
    <location>
        <begin position="7"/>
        <end position="22"/>
    </location>
</feature>
<name>A0AA40KPI6_9HYME</name>
<gene>
    <name evidence="2" type="ORF">K0M31_003394</name>
</gene>
<evidence type="ECO:0000256" key="1">
    <source>
        <dbReference type="SAM" id="MobiDB-lite"/>
    </source>
</evidence>